<keyword evidence="1" id="KW-0812">Transmembrane</keyword>
<keyword evidence="1" id="KW-1133">Transmembrane helix</keyword>
<organism evidence="3 4">
    <name type="scientific">Vibrio anguillarum</name>
    <name type="common">Listonella anguillarum</name>
    <dbReference type="NCBI Taxonomy" id="55601"/>
    <lineage>
        <taxon>Bacteria</taxon>
        <taxon>Pseudomonadati</taxon>
        <taxon>Pseudomonadota</taxon>
        <taxon>Gammaproteobacteria</taxon>
        <taxon>Vibrionales</taxon>
        <taxon>Vibrionaceae</taxon>
        <taxon>Vibrio</taxon>
    </lineage>
</organism>
<feature type="transmembrane region" description="Helical" evidence="1">
    <location>
        <begin position="35"/>
        <end position="53"/>
    </location>
</feature>
<comment type="caution">
    <text evidence="3">The sequence shown here is derived from an EMBL/GenBank/DDBJ whole genome shotgun (WGS) entry which is preliminary data.</text>
</comment>
<accession>A0AAW4BKL1</accession>
<dbReference type="EMBL" id="SCLC01001051">
    <property type="protein sequence ID" value="MBF4437532.1"/>
    <property type="molecule type" value="Genomic_DNA"/>
</dbReference>
<keyword evidence="1" id="KW-0472">Membrane</keyword>
<evidence type="ECO:0000313" key="3">
    <source>
        <dbReference type="EMBL" id="MBF4437532.1"/>
    </source>
</evidence>
<feature type="non-terminal residue" evidence="3">
    <location>
        <position position="101"/>
    </location>
</feature>
<proteinExistence type="predicted"/>
<dbReference type="InterPro" id="IPR059113">
    <property type="entry name" value="Znf_ribbon"/>
</dbReference>
<reference evidence="3" key="1">
    <citation type="journal article" date="2021" name="PeerJ">
        <title>Analysis of 44 Vibrio anguillarum genomes reveals high genetic diversity.</title>
        <authorList>
            <person name="Hansen M.J."/>
            <person name="Dalsgaard I."/>
        </authorList>
    </citation>
    <scope>NUCLEOTIDE SEQUENCE</scope>
    <source>
        <strain evidence="3">850617-1/1</strain>
    </source>
</reference>
<gene>
    <name evidence="3" type="ORF">ERJ77_24210</name>
</gene>
<feature type="domain" description="Putative zinc-ribbon" evidence="2">
    <location>
        <begin position="4"/>
        <end position="28"/>
    </location>
</feature>
<evidence type="ECO:0000313" key="4">
    <source>
        <dbReference type="Proteomes" id="UP000786185"/>
    </source>
</evidence>
<dbReference type="AlphaFoldDB" id="A0AAW4BKL1"/>
<sequence length="101" mass="11528">MVDEKKCPDCAELIKEEAIKCKHCGHEFKARKSKGLIFAISIFCLLLVFFIIGSNTDPQKIKERDSISICWKDYDDSGITAKKLIKQTCQSMVKDFELKHG</sequence>
<dbReference type="Pfam" id="PF13248">
    <property type="entry name" value="Zn_ribbon_3"/>
    <property type="match status" value="1"/>
</dbReference>
<dbReference type="Proteomes" id="UP000786185">
    <property type="component" value="Unassembled WGS sequence"/>
</dbReference>
<name>A0AAW4BKL1_VIBAN</name>
<protein>
    <recommendedName>
        <fullName evidence="2">Putative zinc-ribbon domain-containing protein</fullName>
    </recommendedName>
</protein>
<evidence type="ECO:0000256" key="1">
    <source>
        <dbReference type="SAM" id="Phobius"/>
    </source>
</evidence>
<evidence type="ECO:0000259" key="2">
    <source>
        <dbReference type="Pfam" id="PF13248"/>
    </source>
</evidence>